<feature type="compositionally biased region" description="Low complexity" evidence="2">
    <location>
        <begin position="412"/>
        <end position="422"/>
    </location>
</feature>
<keyword evidence="5" id="KW-1185">Reference proteome</keyword>
<reference evidence="4 5" key="1">
    <citation type="submission" date="2009-08" db="EMBL/GenBank/DDBJ databases">
        <title>The Genome Sequence of Spizellomyces punctatus strain DAOM BR117.</title>
        <authorList>
            <consortium name="The Broad Institute Genome Sequencing Platform"/>
            <person name="Russ C."/>
            <person name="Cuomo C."/>
            <person name="Shea T."/>
            <person name="Young S.K."/>
            <person name="Zeng Q."/>
            <person name="Koehrsen M."/>
            <person name="Haas B."/>
            <person name="Borodovsky M."/>
            <person name="Guigo R."/>
            <person name="Alvarado L."/>
            <person name="Berlin A."/>
            <person name="Bochicchio J."/>
            <person name="Borenstein D."/>
            <person name="Chapman S."/>
            <person name="Chen Z."/>
            <person name="Engels R."/>
            <person name="Freedman E."/>
            <person name="Gellesch M."/>
            <person name="Goldberg J."/>
            <person name="Griggs A."/>
            <person name="Gujja S."/>
            <person name="Heiman D."/>
            <person name="Hepburn T."/>
            <person name="Howarth C."/>
            <person name="Jen D."/>
            <person name="Larson L."/>
            <person name="Lewis B."/>
            <person name="Mehta T."/>
            <person name="Park D."/>
            <person name="Pearson M."/>
            <person name="Roberts A."/>
            <person name="Saif S."/>
            <person name="Shenoy N."/>
            <person name="Sisk P."/>
            <person name="Stolte C."/>
            <person name="Sykes S."/>
            <person name="Thomson T."/>
            <person name="Walk T."/>
            <person name="White J."/>
            <person name="Yandava C."/>
            <person name="Burger G."/>
            <person name="Gray M.W."/>
            <person name="Holland P.W.H."/>
            <person name="King N."/>
            <person name="Lang F.B.F."/>
            <person name="Roger A.J."/>
            <person name="Ruiz-Trillo I."/>
            <person name="Lander E."/>
            <person name="Nusbaum C."/>
        </authorList>
    </citation>
    <scope>NUCLEOTIDE SEQUENCE [LARGE SCALE GENOMIC DNA]</scope>
    <source>
        <strain evidence="4 5">DAOM BR117</strain>
    </source>
</reference>
<feature type="region of interest" description="Disordered" evidence="2">
    <location>
        <begin position="266"/>
        <end position="327"/>
    </location>
</feature>
<dbReference type="OrthoDB" id="3269380at2759"/>
<dbReference type="VEuPathDB" id="FungiDB:SPPG_07518"/>
<feature type="compositionally biased region" description="Low complexity" evidence="2">
    <location>
        <begin position="57"/>
        <end position="75"/>
    </location>
</feature>
<dbReference type="InParanoid" id="A0A0L0H864"/>
<evidence type="ECO:0000256" key="1">
    <source>
        <dbReference type="PROSITE-ProRule" id="PRU00042"/>
    </source>
</evidence>
<protein>
    <recommendedName>
        <fullName evidence="3">C2H2-type domain-containing protein</fullName>
    </recommendedName>
</protein>
<dbReference type="GeneID" id="27690728"/>
<name>A0A0L0H864_SPIPD</name>
<dbReference type="PROSITE" id="PS00028">
    <property type="entry name" value="ZINC_FINGER_C2H2_1"/>
    <property type="match status" value="2"/>
</dbReference>
<dbReference type="Gene3D" id="3.30.160.60">
    <property type="entry name" value="Classic Zinc Finger"/>
    <property type="match status" value="1"/>
</dbReference>
<organism evidence="4 5">
    <name type="scientific">Spizellomyces punctatus (strain DAOM BR117)</name>
    <dbReference type="NCBI Taxonomy" id="645134"/>
    <lineage>
        <taxon>Eukaryota</taxon>
        <taxon>Fungi</taxon>
        <taxon>Fungi incertae sedis</taxon>
        <taxon>Chytridiomycota</taxon>
        <taxon>Chytridiomycota incertae sedis</taxon>
        <taxon>Chytridiomycetes</taxon>
        <taxon>Spizellomycetales</taxon>
        <taxon>Spizellomycetaceae</taxon>
        <taxon>Spizellomyces</taxon>
    </lineage>
</organism>
<dbReference type="EMBL" id="KQ257465">
    <property type="protein sequence ID" value="KNC97126.1"/>
    <property type="molecule type" value="Genomic_DNA"/>
</dbReference>
<proteinExistence type="predicted"/>
<feature type="compositionally biased region" description="Acidic residues" evidence="2">
    <location>
        <begin position="433"/>
        <end position="447"/>
    </location>
</feature>
<sequence>MTMDQYTRHRQHGHPVQRSQSDPMLSMPRSAYPYSPSDHLSPQYPVPSSPVHHQHHLTQQPHQQQQPQLPQQQQHGFVVPSHMPWNGYALPHIQMAGHMPMQMSAHVSLPNLVTDPHFQHPQLHHHQQQQHYNNNNHQQHQSNVSMFHPSPTGTGLPSLPTPVFSTFEDILSASSYHSQHSSVPADIDYHPPSHQTHITPQQQWSPKAPTVQSSLPTPPFSAPTSGGELHHSRIPPPLAPPTSPSDCSTAASETYSLKYEDPMAYDDGHSAAADHPSSSSSPHIDYGLPSGTVTPSSTWSSPAPSIPTSPVPPSRQSHQNGNVPTQPRVYRCFVPDCPKTYGTGAGLRYHLRHFHKMSHIPRQPPVRVARVKPDFYPCPKCSKQYSTAAGLRYHKKTFTHPEDVAASLSDKQQQQQQQQQLQEATRSLPPGPDIEEDAEGDEDEEEYGVGNIVAEVDDGQRGLGEISPLQDVLFQGGWHG</sequence>
<feature type="region of interest" description="Disordered" evidence="2">
    <location>
        <begin position="409"/>
        <end position="450"/>
    </location>
</feature>
<evidence type="ECO:0000313" key="4">
    <source>
        <dbReference type="EMBL" id="KNC97126.1"/>
    </source>
</evidence>
<feature type="region of interest" description="Disordered" evidence="2">
    <location>
        <begin position="1"/>
        <end position="80"/>
    </location>
</feature>
<feature type="domain" description="C2H2-type" evidence="3">
    <location>
        <begin position="376"/>
        <end position="405"/>
    </location>
</feature>
<dbReference type="STRING" id="645134.A0A0L0H864"/>
<feature type="region of interest" description="Disordered" evidence="2">
    <location>
        <begin position="112"/>
        <end position="132"/>
    </location>
</feature>
<accession>A0A0L0H864</accession>
<feature type="compositionally biased region" description="Polar residues" evidence="2">
    <location>
        <begin position="315"/>
        <end position="325"/>
    </location>
</feature>
<keyword evidence="1" id="KW-0479">Metal-binding</keyword>
<gene>
    <name evidence="4" type="ORF">SPPG_07518</name>
</gene>
<evidence type="ECO:0000313" key="5">
    <source>
        <dbReference type="Proteomes" id="UP000053201"/>
    </source>
</evidence>
<feature type="compositionally biased region" description="Low complexity" evidence="2">
    <location>
        <begin position="270"/>
        <end position="303"/>
    </location>
</feature>
<dbReference type="GO" id="GO:0008270">
    <property type="term" value="F:zinc ion binding"/>
    <property type="evidence" value="ECO:0007669"/>
    <property type="project" value="UniProtKB-KW"/>
</dbReference>
<dbReference type="AlphaFoldDB" id="A0A0L0H864"/>
<dbReference type="InterPro" id="IPR013087">
    <property type="entry name" value="Znf_C2H2_type"/>
</dbReference>
<feature type="region of interest" description="Disordered" evidence="2">
    <location>
        <begin position="178"/>
        <end position="251"/>
    </location>
</feature>
<evidence type="ECO:0000256" key="2">
    <source>
        <dbReference type="SAM" id="MobiDB-lite"/>
    </source>
</evidence>
<keyword evidence="1" id="KW-0862">Zinc</keyword>
<feature type="compositionally biased region" description="Polar residues" evidence="2">
    <location>
        <begin position="193"/>
        <end position="215"/>
    </location>
</feature>
<feature type="compositionally biased region" description="Pro residues" evidence="2">
    <location>
        <begin position="304"/>
        <end position="313"/>
    </location>
</feature>
<dbReference type="PROSITE" id="PS50157">
    <property type="entry name" value="ZINC_FINGER_C2H2_2"/>
    <property type="match status" value="2"/>
</dbReference>
<feature type="compositionally biased region" description="Pro residues" evidence="2">
    <location>
        <begin position="234"/>
        <end position="243"/>
    </location>
</feature>
<keyword evidence="1" id="KW-0863">Zinc-finger</keyword>
<dbReference type="SMART" id="SM00355">
    <property type="entry name" value="ZnF_C2H2"/>
    <property type="match status" value="2"/>
</dbReference>
<feature type="domain" description="C2H2-type" evidence="3">
    <location>
        <begin position="330"/>
        <end position="364"/>
    </location>
</feature>
<dbReference type="Proteomes" id="UP000053201">
    <property type="component" value="Unassembled WGS sequence"/>
</dbReference>
<dbReference type="RefSeq" id="XP_016605166.1">
    <property type="nucleotide sequence ID" value="XM_016755683.1"/>
</dbReference>
<evidence type="ECO:0000259" key="3">
    <source>
        <dbReference type="PROSITE" id="PS50157"/>
    </source>
</evidence>